<dbReference type="RefSeq" id="WP_124077704.1">
    <property type="nucleotide sequence ID" value="NZ_UWPJ01000005.1"/>
</dbReference>
<feature type="signal peptide" evidence="3">
    <location>
        <begin position="1"/>
        <end position="20"/>
    </location>
</feature>
<dbReference type="InterPro" id="IPR028081">
    <property type="entry name" value="Leu-bd"/>
</dbReference>
<dbReference type="CDD" id="cd20013">
    <property type="entry name" value="PBP1_RPA0985_benzoate-like"/>
    <property type="match status" value="1"/>
</dbReference>
<dbReference type="Proteomes" id="UP000277294">
    <property type="component" value="Unassembled WGS sequence"/>
</dbReference>
<evidence type="ECO:0000259" key="4">
    <source>
        <dbReference type="Pfam" id="PF13458"/>
    </source>
</evidence>
<dbReference type="InterPro" id="IPR051010">
    <property type="entry name" value="BCAA_transport"/>
</dbReference>
<dbReference type="Gene3D" id="3.40.50.2300">
    <property type="match status" value="2"/>
</dbReference>
<dbReference type="AlphaFoldDB" id="A0A3P4AYK0"/>
<evidence type="ECO:0000256" key="2">
    <source>
        <dbReference type="ARBA" id="ARBA00022729"/>
    </source>
</evidence>
<feature type="domain" description="Leucine-binding protein" evidence="4">
    <location>
        <begin position="23"/>
        <end position="367"/>
    </location>
</feature>
<dbReference type="PANTHER" id="PTHR30483:SF6">
    <property type="entry name" value="PERIPLASMIC BINDING PROTEIN OF ABC TRANSPORTER FOR NATURAL AMINO ACIDS"/>
    <property type="match status" value="1"/>
</dbReference>
<keyword evidence="2 3" id="KW-0732">Signal</keyword>
<name>A0A3P4AYK0_9BURK</name>
<evidence type="ECO:0000313" key="5">
    <source>
        <dbReference type="EMBL" id="VCU68498.1"/>
    </source>
</evidence>
<keyword evidence="6" id="KW-1185">Reference proteome</keyword>
<dbReference type="Pfam" id="PF13458">
    <property type="entry name" value="Peripla_BP_6"/>
    <property type="match status" value="1"/>
</dbReference>
<reference evidence="5 6" key="1">
    <citation type="submission" date="2018-10" db="EMBL/GenBank/DDBJ databases">
        <authorList>
            <person name="Criscuolo A."/>
        </authorList>
    </citation>
    <scope>NUCLEOTIDE SEQUENCE [LARGE SCALE GENOMIC DNA]</scope>
    <source>
        <strain evidence="5">DnA1</strain>
    </source>
</reference>
<sequence length="388" mass="42211">MKRRMWGCVLGMALSGTALAQTPLKIGFVGEMSGQQAEYGLQMSNGAKLFLQEHGNVVAGRKIELIIKDVGGPNPEVAKRLAQELITRDKVEFLAGFGFTPNALAVAPLSAEAKVPMVVMNAATSSITERSPYVVRTSMTLPQNAHAIADWALKNGVKTVYSLYADYGPGQDANAQFRKTFSGGGGKIVAEVAVPLKNPEFGPYMQRIKDAKPDAAFLWFPSGELSVLMLRAYRERGLEQAGIRALGTGDGTDDMFLDSMGDVALGLITSFHYSAAHDSAKNKAFIKGYESMYGTSIRPNFMAVGGYDGMALIYETIKKLNGKIDGAKAVEAMKGMKWESPRGPIMIDPETRDIVQNIYIRKVERRGNHLYNVEFSHLSDVKDPGKAK</sequence>
<organism evidence="5 6">
    <name type="scientific">Pigmentiphaga humi</name>
    <dbReference type="NCBI Taxonomy" id="2478468"/>
    <lineage>
        <taxon>Bacteria</taxon>
        <taxon>Pseudomonadati</taxon>
        <taxon>Pseudomonadota</taxon>
        <taxon>Betaproteobacteria</taxon>
        <taxon>Burkholderiales</taxon>
        <taxon>Alcaligenaceae</taxon>
        <taxon>Pigmentiphaga</taxon>
    </lineage>
</organism>
<dbReference type="PANTHER" id="PTHR30483">
    <property type="entry name" value="LEUCINE-SPECIFIC-BINDING PROTEIN"/>
    <property type="match status" value="1"/>
</dbReference>
<feature type="chain" id="PRO_5017990137" evidence="3">
    <location>
        <begin position="21"/>
        <end position="388"/>
    </location>
</feature>
<evidence type="ECO:0000256" key="1">
    <source>
        <dbReference type="ARBA" id="ARBA00010062"/>
    </source>
</evidence>
<gene>
    <name evidence="5" type="primary">braC_1</name>
    <name evidence="5" type="ORF">PIGHUM_00549</name>
</gene>
<evidence type="ECO:0000256" key="3">
    <source>
        <dbReference type="SAM" id="SignalP"/>
    </source>
</evidence>
<dbReference type="SUPFAM" id="SSF53822">
    <property type="entry name" value="Periplasmic binding protein-like I"/>
    <property type="match status" value="1"/>
</dbReference>
<dbReference type="InterPro" id="IPR028082">
    <property type="entry name" value="Peripla_BP_I"/>
</dbReference>
<accession>A0A3P4AYK0</accession>
<comment type="similarity">
    <text evidence="1">Belongs to the leucine-binding protein family.</text>
</comment>
<proteinExistence type="inferred from homology"/>
<dbReference type="EMBL" id="UWPJ01000005">
    <property type="protein sequence ID" value="VCU68498.1"/>
    <property type="molecule type" value="Genomic_DNA"/>
</dbReference>
<evidence type="ECO:0000313" key="6">
    <source>
        <dbReference type="Proteomes" id="UP000277294"/>
    </source>
</evidence>
<protein>
    <submittedName>
        <fullName evidence="5">Leucine-, isoleucine-, valine-, threonine-, and alanine-binding protein</fullName>
    </submittedName>
</protein>
<dbReference type="OrthoDB" id="9794229at2"/>